<evidence type="ECO:0000256" key="1">
    <source>
        <dbReference type="SAM" id="MobiDB-lite"/>
    </source>
</evidence>
<organism evidence="3 4">
    <name type="scientific">Sphaeroforma arctica JP610</name>
    <dbReference type="NCBI Taxonomy" id="667725"/>
    <lineage>
        <taxon>Eukaryota</taxon>
        <taxon>Ichthyosporea</taxon>
        <taxon>Ichthyophonida</taxon>
        <taxon>Sphaeroforma</taxon>
    </lineage>
</organism>
<name>A0A0L0FIB5_9EUKA</name>
<keyword evidence="2" id="KW-1133">Transmembrane helix</keyword>
<dbReference type="Proteomes" id="UP000054560">
    <property type="component" value="Unassembled WGS sequence"/>
</dbReference>
<keyword evidence="2" id="KW-0812">Transmembrane</keyword>
<dbReference type="EMBL" id="KQ243426">
    <property type="protein sequence ID" value="KNC75778.1"/>
    <property type="molecule type" value="Genomic_DNA"/>
</dbReference>
<accession>A0A0L0FIB5</accession>
<sequence>MAAAEILQSNNQRVGNGACEDEDEMPMSSSGIDQSSDDDNESHDESDSSSNEDESEFYSDSDSDSESSSDSDSNSDGDSERESDEKLIDMGIDQETKLTQDIMWLIIVTIASIIPVLRSVRYKAKARMVYRYRPIFDEVAGHSLQMGQFDNDLKMTYAQFMILKEATTPVRQRDKFMGNLIIGRI</sequence>
<evidence type="ECO:0000256" key="2">
    <source>
        <dbReference type="SAM" id="Phobius"/>
    </source>
</evidence>
<reference evidence="3 4" key="1">
    <citation type="submission" date="2011-02" db="EMBL/GenBank/DDBJ databases">
        <title>The Genome Sequence of Sphaeroforma arctica JP610.</title>
        <authorList>
            <consortium name="The Broad Institute Genome Sequencing Platform"/>
            <person name="Russ C."/>
            <person name="Cuomo C."/>
            <person name="Young S.K."/>
            <person name="Zeng Q."/>
            <person name="Gargeya S."/>
            <person name="Alvarado L."/>
            <person name="Berlin A."/>
            <person name="Chapman S.B."/>
            <person name="Chen Z."/>
            <person name="Freedman E."/>
            <person name="Gellesch M."/>
            <person name="Goldberg J."/>
            <person name="Griggs A."/>
            <person name="Gujja S."/>
            <person name="Heilman E."/>
            <person name="Heiman D."/>
            <person name="Howarth C."/>
            <person name="Mehta T."/>
            <person name="Neiman D."/>
            <person name="Pearson M."/>
            <person name="Roberts A."/>
            <person name="Saif S."/>
            <person name="Shea T."/>
            <person name="Shenoy N."/>
            <person name="Sisk P."/>
            <person name="Stolte C."/>
            <person name="Sykes S."/>
            <person name="White J."/>
            <person name="Yandava C."/>
            <person name="Burger G."/>
            <person name="Gray M.W."/>
            <person name="Holland P.W.H."/>
            <person name="King N."/>
            <person name="Lang F.B.F."/>
            <person name="Roger A.J."/>
            <person name="Ruiz-Trillo I."/>
            <person name="Haas B."/>
            <person name="Nusbaum C."/>
            <person name="Birren B."/>
        </authorList>
    </citation>
    <scope>NUCLEOTIDE SEQUENCE [LARGE SCALE GENOMIC DNA]</scope>
    <source>
        <strain evidence="3 4">JP610</strain>
    </source>
</reference>
<keyword evidence="4" id="KW-1185">Reference proteome</keyword>
<feature type="compositionally biased region" description="Acidic residues" evidence="1">
    <location>
        <begin position="35"/>
        <end position="44"/>
    </location>
</feature>
<dbReference type="AlphaFoldDB" id="A0A0L0FIB5"/>
<evidence type="ECO:0000313" key="3">
    <source>
        <dbReference type="EMBL" id="KNC75778.1"/>
    </source>
</evidence>
<evidence type="ECO:0000313" key="4">
    <source>
        <dbReference type="Proteomes" id="UP000054560"/>
    </source>
</evidence>
<dbReference type="GeneID" id="25912207"/>
<protein>
    <submittedName>
        <fullName evidence="3">Uncharacterized protein</fullName>
    </submittedName>
</protein>
<feature type="transmembrane region" description="Helical" evidence="2">
    <location>
        <begin position="102"/>
        <end position="120"/>
    </location>
</feature>
<gene>
    <name evidence="3" type="ORF">SARC_11703</name>
</gene>
<dbReference type="RefSeq" id="XP_014149680.1">
    <property type="nucleotide sequence ID" value="XM_014294205.1"/>
</dbReference>
<keyword evidence="2" id="KW-0472">Membrane</keyword>
<proteinExistence type="predicted"/>
<feature type="region of interest" description="Disordered" evidence="1">
    <location>
        <begin position="1"/>
        <end position="85"/>
    </location>
</feature>
<feature type="compositionally biased region" description="Acidic residues" evidence="1">
    <location>
        <begin position="50"/>
        <end position="77"/>
    </location>
</feature>